<proteinExistence type="predicted"/>
<dbReference type="SUPFAM" id="SSF50475">
    <property type="entry name" value="FMN-binding split barrel"/>
    <property type="match status" value="1"/>
</dbReference>
<dbReference type="Proteomes" id="UP001256711">
    <property type="component" value="Unassembled WGS sequence"/>
</dbReference>
<dbReference type="InterPro" id="IPR011576">
    <property type="entry name" value="Pyridox_Oxase_N"/>
</dbReference>
<dbReference type="RefSeq" id="WP_311835472.1">
    <property type="nucleotide sequence ID" value="NZ_JARQBJ010000003.1"/>
</dbReference>
<sequence length="159" mass="17819">MEEFKTAMGHLQEKFGNKDNLIGISTIALEPSTDGQPQPDARFVDAYYEDGAFYTVTYATTKKIQQITVNPHVALCYVVDSFTATGRGENLGWVKADKNLELAAKLREVFAEWYQDANNDEDPNTCILKVTLEQGLWNFPHEGRSTAIDFIAKTVIHKG</sequence>
<organism evidence="2 3">
    <name type="scientific">Enterococcus asini</name>
    <dbReference type="NCBI Taxonomy" id="57732"/>
    <lineage>
        <taxon>Bacteria</taxon>
        <taxon>Bacillati</taxon>
        <taxon>Bacillota</taxon>
        <taxon>Bacilli</taxon>
        <taxon>Lactobacillales</taxon>
        <taxon>Enterococcaceae</taxon>
        <taxon>Enterococcus</taxon>
    </lineage>
</organism>
<dbReference type="AlphaFoldDB" id="A0AAW8U1D1"/>
<dbReference type="Pfam" id="PF01243">
    <property type="entry name" value="PNPOx_N"/>
    <property type="match status" value="1"/>
</dbReference>
<gene>
    <name evidence="2" type="ORF">P7H43_08340</name>
</gene>
<dbReference type="EMBL" id="JARQBJ010000003">
    <property type="protein sequence ID" value="MDT2810492.1"/>
    <property type="molecule type" value="Genomic_DNA"/>
</dbReference>
<evidence type="ECO:0000259" key="1">
    <source>
        <dbReference type="Pfam" id="PF01243"/>
    </source>
</evidence>
<reference evidence="2" key="1">
    <citation type="submission" date="2023-03" db="EMBL/GenBank/DDBJ databases">
        <authorList>
            <person name="Shen W."/>
            <person name="Cai J."/>
        </authorList>
    </citation>
    <scope>NUCLEOTIDE SEQUENCE</scope>
    <source>
        <strain evidence="2">B226-2</strain>
    </source>
</reference>
<feature type="domain" description="Pyridoxamine 5'-phosphate oxidase N-terminal" evidence="1">
    <location>
        <begin position="33"/>
        <end position="134"/>
    </location>
</feature>
<comment type="caution">
    <text evidence="2">The sequence shown here is derived from an EMBL/GenBank/DDBJ whole genome shotgun (WGS) entry which is preliminary data.</text>
</comment>
<name>A0AAW8U1D1_9ENTE</name>
<evidence type="ECO:0000313" key="2">
    <source>
        <dbReference type="EMBL" id="MDT2810492.1"/>
    </source>
</evidence>
<protein>
    <submittedName>
        <fullName evidence="2">Pyridoxamine 5'-phosphate oxidase family protein</fullName>
    </submittedName>
</protein>
<evidence type="ECO:0000313" key="3">
    <source>
        <dbReference type="Proteomes" id="UP001256711"/>
    </source>
</evidence>
<dbReference type="InterPro" id="IPR012349">
    <property type="entry name" value="Split_barrel_FMN-bd"/>
</dbReference>
<dbReference type="Gene3D" id="2.30.110.10">
    <property type="entry name" value="Electron Transport, Fmn-binding Protein, Chain A"/>
    <property type="match status" value="1"/>
</dbReference>
<accession>A0AAW8U1D1</accession>